<accession>A0A1U7HBR6</accession>
<dbReference type="OrthoDB" id="118142at2"/>
<proteinExistence type="predicted"/>
<comment type="caution">
    <text evidence="2">The sequence shown here is derived from an EMBL/GenBank/DDBJ whole genome shotgun (WGS) entry which is preliminary data.</text>
</comment>
<evidence type="ECO:0000313" key="3">
    <source>
        <dbReference type="Proteomes" id="UP000185984"/>
    </source>
</evidence>
<dbReference type="EMBL" id="MRCC01000031">
    <property type="protein sequence ID" value="OKH21019.1"/>
    <property type="molecule type" value="Genomic_DNA"/>
</dbReference>
<dbReference type="SMART" id="SM00065">
    <property type="entry name" value="GAF"/>
    <property type="match status" value="1"/>
</dbReference>
<sequence length="246" mass="27437">MNSKQDITNNTSRLPDSLELALAELEKTAMLIQAEVEEAAQLLPPQASQQAISASSLMQNLLYQLLDCVRQVFSVDTAVVLLCSEDRQYLTVNAACGLEEEVIAKIQIPMGHGFAGSVAAQRESVIVNDLSQVEVISPILRNKGLQSIVGTPIIVNNQVIGVFHVGTFHSRQFYRDEVHLLKIIAARIGVVIAHLFAFYSIESQTSAVECRRQKLNYQLTIFHVSYEMVKKFFLYLTLSHLEYLIA</sequence>
<gene>
    <name evidence="2" type="ORF">NIES1031_22345</name>
</gene>
<dbReference type="SUPFAM" id="SSF55781">
    <property type="entry name" value="GAF domain-like"/>
    <property type="match status" value="1"/>
</dbReference>
<dbReference type="STRING" id="247279.NIES1031_22345"/>
<dbReference type="Pfam" id="PF13185">
    <property type="entry name" value="GAF_2"/>
    <property type="match status" value="1"/>
</dbReference>
<protein>
    <recommendedName>
        <fullName evidence="1">GAF domain-containing protein</fullName>
    </recommendedName>
</protein>
<dbReference type="InterPro" id="IPR029016">
    <property type="entry name" value="GAF-like_dom_sf"/>
</dbReference>
<feature type="domain" description="GAF" evidence="1">
    <location>
        <begin position="57"/>
        <end position="202"/>
    </location>
</feature>
<reference evidence="2 3" key="1">
    <citation type="submission" date="2016-11" db="EMBL/GenBank/DDBJ databases">
        <title>Draft Genome Sequences of Nine Cyanobacterial Strains from Diverse Habitats.</title>
        <authorList>
            <person name="Zhu T."/>
            <person name="Hou S."/>
            <person name="Lu X."/>
            <person name="Hess W.R."/>
        </authorList>
    </citation>
    <scope>NUCLEOTIDE SEQUENCE [LARGE SCALE GENOMIC DNA]</scope>
    <source>
        <strain evidence="2 3">5.2 s.c.1</strain>
    </source>
</reference>
<evidence type="ECO:0000259" key="1">
    <source>
        <dbReference type="SMART" id="SM00065"/>
    </source>
</evidence>
<name>A0A1U7HBR6_9CHRO</name>
<organism evidence="2 3">
    <name type="scientific">Chroogloeocystis siderophila 5.2 s.c.1</name>
    <dbReference type="NCBI Taxonomy" id="247279"/>
    <lineage>
        <taxon>Bacteria</taxon>
        <taxon>Bacillati</taxon>
        <taxon>Cyanobacteriota</taxon>
        <taxon>Cyanophyceae</taxon>
        <taxon>Oscillatoriophycideae</taxon>
        <taxon>Chroococcales</taxon>
        <taxon>Chroococcaceae</taxon>
        <taxon>Chroogloeocystis</taxon>
    </lineage>
</organism>
<dbReference type="RefSeq" id="WP_073551638.1">
    <property type="nucleotide sequence ID" value="NZ_CAWMVK010000025.1"/>
</dbReference>
<dbReference type="AlphaFoldDB" id="A0A1U7HBR6"/>
<dbReference type="Gene3D" id="3.30.450.40">
    <property type="match status" value="1"/>
</dbReference>
<dbReference type="InterPro" id="IPR003018">
    <property type="entry name" value="GAF"/>
</dbReference>
<evidence type="ECO:0000313" key="2">
    <source>
        <dbReference type="EMBL" id="OKH21019.1"/>
    </source>
</evidence>
<keyword evidence="3" id="KW-1185">Reference proteome</keyword>
<dbReference type="Proteomes" id="UP000185984">
    <property type="component" value="Unassembled WGS sequence"/>
</dbReference>